<organism evidence="2 3">
    <name type="scientific">Aciduricibacillus chroicocephali</name>
    <dbReference type="NCBI Taxonomy" id="3054939"/>
    <lineage>
        <taxon>Bacteria</taxon>
        <taxon>Bacillati</taxon>
        <taxon>Bacillota</taxon>
        <taxon>Bacilli</taxon>
        <taxon>Bacillales</taxon>
        <taxon>Bacillaceae</taxon>
        <taxon>Aciduricibacillus</taxon>
    </lineage>
</organism>
<dbReference type="InterPro" id="IPR028098">
    <property type="entry name" value="Glyco_trans_4-like_N"/>
</dbReference>
<evidence type="ECO:0000259" key="1">
    <source>
        <dbReference type="Pfam" id="PF13439"/>
    </source>
</evidence>
<dbReference type="SUPFAM" id="SSF53756">
    <property type="entry name" value="UDP-Glycosyltransferase/glycogen phosphorylase"/>
    <property type="match status" value="1"/>
</dbReference>
<dbReference type="CDD" id="cd03794">
    <property type="entry name" value="GT4_WbuB-like"/>
    <property type="match status" value="1"/>
</dbReference>
<name>A0ABY9KU44_9BACI</name>
<sequence>MKKNFWIMHHYATDCFYNKGGRPYWFAEQLLKKGYKTSVFCASTRHNATDEIDIPVGKKYTVERTEEIPFVFVKAPQYEGNGASRIKNMLAFYKNVLPAAKDYAKYHGKPDVILASSAHPFTVIAGIKLAKKFGVPCICEVRDLWPESIVAYGMLERNHPLAKILYKGEKWMYKKADAIVMTWEGGKDYIIEQGWAEDIDIEKVHHINNGVIIDSFDKNSEEFCEPDADLDNPDYQNVVYAGSIRKVNNLGLLLDAAKVVQKDEAGSDIRFLIYGAGDELDMLQQRCCDEHIDNVIFKGRVDKKYIPGIVKRADINILHNSSTSLDKYGQSQNKLFEYMAAGKPIVQTYTTGYSICEKYDCGISAPVQTAEEIAKAVIEACSNEERKIEMGENARNGADDFDFAKLTDKLIDIAEGL</sequence>
<dbReference type="EMBL" id="CP129113">
    <property type="protein sequence ID" value="WLV24396.1"/>
    <property type="molecule type" value="Genomic_DNA"/>
</dbReference>
<feature type="domain" description="Glycosyltransferase subfamily 4-like N-terminal" evidence="1">
    <location>
        <begin position="26"/>
        <end position="213"/>
    </location>
</feature>
<proteinExistence type="predicted"/>
<evidence type="ECO:0000313" key="2">
    <source>
        <dbReference type="EMBL" id="WLV24396.1"/>
    </source>
</evidence>
<dbReference type="Pfam" id="PF13439">
    <property type="entry name" value="Glyco_transf_4"/>
    <property type="match status" value="1"/>
</dbReference>
<dbReference type="PANTHER" id="PTHR45947:SF3">
    <property type="entry name" value="SULFOQUINOVOSYL TRANSFERASE SQD2"/>
    <property type="match status" value="1"/>
</dbReference>
<dbReference type="InterPro" id="IPR050194">
    <property type="entry name" value="Glycosyltransferase_grp1"/>
</dbReference>
<accession>A0ABY9KU44</accession>
<keyword evidence="3" id="KW-1185">Reference proteome</keyword>
<dbReference type="Proteomes" id="UP001180087">
    <property type="component" value="Chromosome"/>
</dbReference>
<dbReference type="RefSeq" id="WP_348027376.1">
    <property type="nucleotide sequence ID" value="NZ_CP129113.1"/>
</dbReference>
<reference evidence="2" key="1">
    <citation type="submission" date="2023-06" db="EMBL/GenBank/DDBJ databases">
        <title>A Treasure from Seagulls: Isolation and Description of Aciduricobacillus qingdaonensis gen. nov., sp. nov., a Rare Obligately Uric Acid-utilizing Member in the Family Bacillaceae.</title>
        <authorList>
            <person name="Liu W."/>
            <person name="Wang B."/>
        </authorList>
    </citation>
    <scope>NUCLEOTIDE SEQUENCE</scope>
    <source>
        <strain evidence="2">44XB</strain>
    </source>
</reference>
<dbReference type="Gene3D" id="3.40.50.2000">
    <property type="entry name" value="Glycogen Phosphorylase B"/>
    <property type="match status" value="2"/>
</dbReference>
<protein>
    <submittedName>
        <fullName evidence="2">Glycosyltransferase family 4 protein</fullName>
    </submittedName>
</protein>
<dbReference type="Pfam" id="PF13692">
    <property type="entry name" value="Glyco_trans_1_4"/>
    <property type="match status" value="1"/>
</dbReference>
<dbReference type="PANTHER" id="PTHR45947">
    <property type="entry name" value="SULFOQUINOVOSYL TRANSFERASE SQD2"/>
    <property type="match status" value="1"/>
</dbReference>
<evidence type="ECO:0000313" key="3">
    <source>
        <dbReference type="Proteomes" id="UP001180087"/>
    </source>
</evidence>
<gene>
    <name evidence="2" type="ORF">QR721_12250</name>
</gene>